<dbReference type="Proteomes" id="UP001378960">
    <property type="component" value="Unassembled WGS sequence"/>
</dbReference>
<dbReference type="InterPro" id="IPR045091">
    <property type="entry name" value="Mad2-like"/>
</dbReference>
<dbReference type="AlphaFoldDB" id="A0AAV5R6E3"/>
<dbReference type="PANTHER" id="PTHR11842:SF10">
    <property type="entry name" value="MITOTIC SPINDLE ASSEMBLY CHECKPOINT PROTEIN MAD2B"/>
    <property type="match status" value="1"/>
</dbReference>
<dbReference type="InterPro" id="IPR036570">
    <property type="entry name" value="HORMA_dom_sf"/>
</dbReference>
<organism evidence="3 4">
    <name type="scientific">Pichia kluyveri</name>
    <name type="common">Yeast</name>
    <dbReference type="NCBI Taxonomy" id="36015"/>
    <lineage>
        <taxon>Eukaryota</taxon>
        <taxon>Fungi</taxon>
        <taxon>Dikarya</taxon>
        <taxon>Ascomycota</taxon>
        <taxon>Saccharomycotina</taxon>
        <taxon>Pichiomycetes</taxon>
        <taxon>Pichiales</taxon>
        <taxon>Pichiaceae</taxon>
        <taxon>Pichia</taxon>
    </lineage>
</organism>
<feature type="domain" description="HORMA" evidence="2">
    <location>
        <begin position="8"/>
        <end position="211"/>
    </location>
</feature>
<dbReference type="SUPFAM" id="SSF56019">
    <property type="entry name" value="The spindle assembly checkpoint protein mad2"/>
    <property type="match status" value="1"/>
</dbReference>
<evidence type="ECO:0000313" key="4">
    <source>
        <dbReference type="Proteomes" id="UP001378960"/>
    </source>
</evidence>
<evidence type="ECO:0000256" key="1">
    <source>
        <dbReference type="ARBA" id="ARBA00010348"/>
    </source>
</evidence>
<comment type="caution">
    <text evidence="3">The sequence shown here is derived from an EMBL/GenBank/DDBJ whole genome shotgun (WGS) entry which is preliminary data.</text>
</comment>
<dbReference type="InterPro" id="IPR003511">
    <property type="entry name" value="HORMA_dom"/>
</dbReference>
<dbReference type="PROSITE" id="PS50815">
    <property type="entry name" value="HORMA"/>
    <property type="match status" value="1"/>
</dbReference>
<dbReference type="PANTHER" id="PTHR11842">
    <property type="entry name" value="MITOTIC SPINDLE ASSEMBLY CHECKPOINT PROTEIN MAD2"/>
    <property type="match status" value="1"/>
</dbReference>
<reference evidence="3 4" key="1">
    <citation type="journal article" date="2023" name="Elife">
        <title>Identification of key yeast species and microbe-microbe interactions impacting larval growth of Drosophila in the wild.</title>
        <authorList>
            <person name="Mure A."/>
            <person name="Sugiura Y."/>
            <person name="Maeda R."/>
            <person name="Honda K."/>
            <person name="Sakurai N."/>
            <person name="Takahashi Y."/>
            <person name="Watada M."/>
            <person name="Katoh T."/>
            <person name="Gotoh A."/>
            <person name="Gotoh Y."/>
            <person name="Taniguchi I."/>
            <person name="Nakamura K."/>
            <person name="Hayashi T."/>
            <person name="Katayama T."/>
            <person name="Uemura T."/>
            <person name="Hattori Y."/>
        </authorList>
    </citation>
    <scope>NUCLEOTIDE SEQUENCE [LARGE SCALE GENOMIC DNA]</scope>
    <source>
        <strain evidence="3 4">PK-24</strain>
    </source>
</reference>
<dbReference type="EMBL" id="BTGB01000004">
    <property type="protein sequence ID" value="GMM46821.1"/>
    <property type="molecule type" value="Genomic_DNA"/>
</dbReference>
<keyword evidence="4" id="KW-1185">Reference proteome</keyword>
<name>A0AAV5R6E3_PICKL</name>
<proteinExistence type="inferred from homology"/>
<evidence type="ECO:0000259" key="2">
    <source>
        <dbReference type="PROSITE" id="PS50815"/>
    </source>
</evidence>
<sequence>MADNLTPSELIDAITSFLRVIIEQLWYQIEVYPRESFDSCIFYDLEVKTTRHPLVKAYLDEFINSITNLFNDGIISKIYLETFENNCLKYSFGISFNNSLILDQLRNDSQFLKSDKSNDLFNTFTIVNELKSLLYSVIVESSKLSKIEQNFGDFKLLLATTEDEMVSRNQNWILDKRLKQLTADDESTLDDVDLYPLKEVNLEYINIQGYIVSYK</sequence>
<dbReference type="Gene3D" id="3.30.900.10">
    <property type="entry name" value="HORMA domain"/>
    <property type="match status" value="1"/>
</dbReference>
<protein>
    <recommendedName>
        <fullName evidence="2">HORMA domain-containing protein</fullName>
    </recommendedName>
</protein>
<evidence type="ECO:0000313" key="3">
    <source>
        <dbReference type="EMBL" id="GMM46821.1"/>
    </source>
</evidence>
<comment type="similarity">
    <text evidence="1">Belongs to the MAD2 family.</text>
</comment>
<dbReference type="GO" id="GO:0016035">
    <property type="term" value="C:zeta DNA polymerase complex"/>
    <property type="evidence" value="ECO:0007669"/>
    <property type="project" value="TreeGrafter"/>
</dbReference>
<accession>A0AAV5R6E3</accession>
<gene>
    <name evidence="3" type="ORF">DAPK24_033960</name>
</gene>